<feature type="compositionally biased region" description="Acidic residues" evidence="1">
    <location>
        <begin position="875"/>
        <end position="887"/>
    </location>
</feature>
<dbReference type="GO" id="GO:0005634">
    <property type="term" value="C:nucleus"/>
    <property type="evidence" value="ECO:0000318"/>
    <property type="project" value="GO_Central"/>
</dbReference>
<gene>
    <name evidence="2" type="ORF">TRIADDRAFT_56100</name>
</gene>
<sequence>MGSIETKSIGCYTIKTMEDNSLPSYLLSMIDKGHDDENIMHWIDSIDSLQVFKRSDNDCRPDQHLIKQLEETFNQSSWSSKVYALTIMIALLKQDQSSAYQDYYKSWYKMLMHLLQGKIASMRPNFKRLVNVAIAKLLVRIARVSDTANQFITHHLSALVQYMTKLDSTQVDGSFLALLTTLLQHYSSACGQYHKPLRRWIIQCMQHQHDLIWPLACQNLIALTKCGGSGNAGSKHIENWYQLCNELIATLQSDWHQLYKDIDQLKGEGMVLIPSNASISPIQWQPLPTDEPNRTYTLIHQVQVGCTCLTLLLQQEFAYPVSIPIATLIKIISNIINVNHRNIQQDQHRNIETTLLLSCISKLHCHAIHLLSALIHSSRCHLLPYYSLITKILLKVLEITQQQDWPQDCRKPFLTLRKLTYQVLSELLLLVSTDTLQYTDEFIHHIMYDMKPNVYTTKLQASTTANNSSQSKVGQSKKKRKGRQYQYEDINSNFRNDNRINPFLNQEICTAALKLLQTMIICLGSSIDATLFQTITNFITQSLMQIQQGFTCNPTISSGNTIPVPYSSGACRLELYRSLLSCVQVSCCSKMPTILRYAIQILSHGKRDFDIEIIKFCYEALATCTMLIHTTRPTLPTTVPTNSSLTSGQDLFNKVNSLNHLNTVRDTLKDNKNLALSNQFITTVDELKVVKNLSDDNDDGNGIASNSNKFEIIKDSSTTEDQDNKHVMSFQASNAIQRREIAMQDQQNDDKGVVVPNVNVSETVTMNSVEKVAAMSSRQQEDSPNTLTNQIPTLKRDMDSIDEGAGVGKNFTSKDTEPVSKRVRFNINNQQTDTCDDLEQSEMQLTNTNETAKPEDSTDDDRVKAMLDSFVDSQPDSDDVDDNDGDA</sequence>
<evidence type="ECO:0000313" key="2">
    <source>
        <dbReference type="EMBL" id="EDV25712.1"/>
    </source>
</evidence>
<name>B3RTZ5_TRIAD</name>
<accession>B3RTZ5</accession>
<dbReference type="OMA" id="RVISLWC"/>
<dbReference type="RefSeq" id="XP_002111745.1">
    <property type="nucleotide sequence ID" value="XM_002111709.1"/>
</dbReference>
<dbReference type="eggNOG" id="ENOG502QQE7">
    <property type="taxonomic scope" value="Eukaryota"/>
</dbReference>
<dbReference type="CTD" id="6752958"/>
<dbReference type="PANTHER" id="PTHR34105">
    <property type="entry name" value="PROLINE-, GLUTAMIC ACID- AND LEUCINE-RICH PROTEIN 1"/>
    <property type="match status" value="1"/>
</dbReference>
<feature type="compositionally biased region" description="Polar residues" evidence="1">
    <location>
        <begin position="776"/>
        <end position="792"/>
    </location>
</feature>
<dbReference type="GO" id="GO:0006364">
    <property type="term" value="P:rRNA processing"/>
    <property type="evidence" value="ECO:0000318"/>
    <property type="project" value="GO_Central"/>
</dbReference>
<dbReference type="KEGG" id="tad:TRIADDRAFT_56100"/>
<proteinExistence type="predicted"/>
<protein>
    <recommendedName>
        <fullName evidence="4">Pre-rRNA-processing protein RIX1 N-terminal domain-containing protein</fullName>
    </recommendedName>
</protein>
<evidence type="ECO:0008006" key="4">
    <source>
        <dbReference type="Google" id="ProtNLM"/>
    </source>
</evidence>
<dbReference type="HOGENOM" id="CLU_325261_0_0_1"/>
<dbReference type="OrthoDB" id="20900at2759"/>
<dbReference type="STRING" id="10228.B3RTZ5"/>
<feature type="region of interest" description="Disordered" evidence="1">
    <location>
        <begin position="775"/>
        <end position="795"/>
    </location>
</feature>
<dbReference type="PANTHER" id="PTHR34105:SF1">
    <property type="entry name" value="PROLINE-, GLUTAMIC ACID- AND LEUCINE-RICH PROTEIN 1"/>
    <property type="match status" value="1"/>
</dbReference>
<dbReference type="GeneID" id="6752958"/>
<reference evidence="2 3" key="1">
    <citation type="journal article" date="2008" name="Nature">
        <title>The Trichoplax genome and the nature of placozoans.</title>
        <authorList>
            <person name="Srivastava M."/>
            <person name="Begovic E."/>
            <person name="Chapman J."/>
            <person name="Putnam N.H."/>
            <person name="Hellsten U."/>
            <person name="Kawashima T."/>
            <person name="Kuo A."/>
            <person name="Mitros T."/>
            <person name="Salamov A."/>
            <person name="Carpenter M.L."/>
            <person name="Signorovitch A.Y."/>
            <person name="Moreno M.A."/>
            <person name="Kamm K."/>
            <person name="Grimwood J."/>
            <person name="Schmutz J."/>
            <person name="Shapiro H."/>
            <person name="Grigoriev I.V."/>
            <person name="Buss L.W."/>
            <person name="Schierwater B."/>
            <person name="Dellaporta S.L."/>
            <person name="Rokhsar D.S."/>
        </authorList>
    </citation>
    <scope>NUCLEOTIDE SEQUENCE [LARGE SCALE GENOMIC DNA]</scope>
    <source>
        <strain evidence="2 3">Grell-BS-1999</strain>
    </source>
</reference>
<dbReference type="AlphaFoldDB" id="B3RTZ5"/>
<evidence type="ECO:0000256" key="1">
    <source>
        <dbReference type="SAM" id="MobiDB-lite"/>
    </source>
</evidence>
<organism evidence="2 3">
    <name type="scientific">Trichoplax adhaerens</name>
    <name type="common">Trichoplax reptans</name>
    <dbReference type="NCBI Taxonomy" id="10228"/>
    <lineage>
        <taxon>Eukaryota</taxon>
        <taxon>Metazoa</taxon>
        <taxon>Placozoa</taxon>
        <taxon>Uniplacotomia</taxon>
        <taxon>Trichoplacea</taxon>
        <taxon>Trichoplacidae</taxon>
        <taxon>Trichoplax</taxon>
    </lineage>
</organism>
<dbReference type="EMBL" id="DS985244">
    <property type="protein sequence ID" value="EDV25712.1"/>
    <property type="molecule type" value="Genomic_DNA"/>
</dbReference>
<keyword evidence="3" id="KW-1185">Reference proteome</keyword>
<evidence type="ECO:0000313" key="3">
    <source>
        <dbReference type="Proteomes" id="UP000009022"/>
    </source>
</evidence>
<dbReference type="InterPro" id="IPR016024">
    <property type="entry name" value="ARM-type_fold"/>
</dbReference>
<dbReference type="InParanoid" id="B3RTZ5"/>
<dbReference type="SUPFAM" id="SSF48371">
    <property type="entry name" value="ARM repeat"/>
    <property type="match status" value="1"/>
</dbReference>
<feature type="region of interest" description="Disordered" evidence="1">
    <location>
        <begin position="867"/>
        <end position="887"/>
    </location>
</feature>
<dbReference type="PhylomeDB" id="B3RTZ5"/>
<dbReference type="Proteomes" id="UP000009022">
    <property type="component" value="Unassembled WGS sequence"/>
</dbReference>